<keyword evidence="2" id="KW-1185">Reference proteome</keyword>
<reference evidence="1 2" key="1">
    <citation type="submission" date="2020-08" db="EMBL/GenBank/DDBJ databases">
        <title>Whole-Genome Sequence of French Clinical Streptomyces mexicanus Strain Q0842.</title>
        <authorList>
            <person name="Boxberger M."/>
            <person name="La Scola B."/>
        </authorList>
    </citation>
    <scope>NUCLEOTIDE SEQUENCE [LARGE SCALE GENOMIC DNA]</scope>
    <source>
        <strain evidence="1 2">Marseille-Q0842</strain>
    </source>
</reference>
<comment type="caution">
    <text evidence="1">The sequence shown here is derived from an EMBL/GenBank/DDBJ whole genome shotgun (WGS) entry which is preliminary data.</text>
</comment>
<protein>
    <submittedName>
        <fullName evidence="1">Uncharacterized protein</fullName>
    </submittedName>
</protein>
<dbReference type="Proteomes" id="UP000517694">
    <property type="component" value="Unassembled WGS sequence"/>
</dbReference>
<evidence type="ECO:0000313" key="1">
    <source>
        <dbReference type="EMBL" id="MBC2869829.1"/>
    </source>
</evidence>
<proteinExistence type="predicted"/>
<name>A0A7X1LUF8_9ACTN</name>
<organism evidence="1 2">
    <name type="scientific">Streptomyces mexicanus</name>
    <dbReference type="NCBI Taxonomy" id="178566"/>
    <lineage>
        <taxon>Bacteria</taxon>
        <taxon>Bacillati</taxon>
        <taxon>Actinomycetota</taxon>
        <taxon>Actinomycetes</taxon>
        <taxon>Kitasatosporales</taxon>
        <taxon>Streptomycetaceae</taxon>
        <taxon>Streptomyces</taxon>
    </lineage>
</organism>
<dbReference type="EMBL" id="JACMHY010000022">
    <property type="protein sequence ID" value="MBC2869829.1"/>
    <property type="molecule type" value="Genomic_DNA"/>
</dbReference>
<sequence length="95" mass="10180">MKTIVAGRIVDSETEYIEAALGFGIDFADLRAASPEMQAAFLEFVEDTSDPENGIDRENIAHLRRTLSIRPPANVVPLPRRGTAALATAKGGRAA</sequence>
<dbReference type="OrthoDB" id="4251428at2"/>
<dbReference type="RefSeq" id="WP_159665643.1">
    <property type="nucleotide sequence ID" value="NZ_JACMHY010000022.1"/>
</dbReference>
<evidence type="ECO:0000313" key="2">
    <source>
        <dbReference type="Proteomes" id="UP000517694"/>
    </source>
</evidence>
<dbReference type="AlphaFoldDB" id="A0A7X1LUF8"/>
<accession>A0A7X1LUF8</accession>
<gene>
    <name evidence="1" type="ORF">H1R13_34220</name>
</gene>